<feature type="region of interest" description="Disordered" evidence="1">
    <location>
        <begin position="1"/>
        <end position="28"/>
    </location>
</feature>
<sequence>MADEYEYDDYGGAEGEDEGWNSDDDSDAELEDIANLELEFPLEDAQKAGKQEYLHKCTELGIVPIALFIAKMEVEHINLNHHGMGVKGAVSIAECLKVNDKIRSLNLGDNWLGDQGCAAMADVLSVNQTLTSLSLSSNRIGLPGAQALAHKMRTNGTLAELILRSNHLDDRAAIQLAASITSSTCLTRLDLSYNHFGEEAGKAFGEMLASNNSLLELSLRWNGLGKKGGSLLAEGLRRNYLLNRIDLSWNGLGDEGSHTVSDVLAENSALTHLDISHNRIHTDGALSLASGIENNKSLLELELGFNPMGMTHKKLEQQDLTGVEAIVRAIRLRESVAQVGLTEVHEGANVTRGRASRFDPANPAGHYILDISRAWDLFLAEKLWVRMRAHAGESWANLTLDSVKVSIHGEDGSITWQLPTKGVLEFDYVDWKLGLEISFRLELSKASDHRLASALLERASVTEGEACTLARLNDVPFVLQGGDTLPASGVLRLVYVVTRPIEQLGVAFELELSTPAERDMALELWKRELTTTHELWKNALYTPPDGGDAAPLDHHKDWHFPNVPDCGVLKLEYTALLSFKRQDRGIFFSSPMDEPKFARLAATLEIESLSDFERWSLIKMAGAVNYFTSRQAKVLVDAMSYRKGKLDAAVLLYARAIDPNAYGAAVLDSLGTDSDRQALIDVMHPPAEHITDGE</sequence>
<evidence type="ECO:0000259" key="2">
    <source>
        <dbReference type="Pfam" id="PF14771"/>
    </source>
</evidence>
<dbReference type="EMBL" id="JAGTXO010000012">
    <property type="protein sequence ID" value="KAG8464579.1"/>
    <property type="molecule type" value="Genomic_DNA"/>
</dbReference>
<comment type="caution">
    <text evidence="3">The sequence shown here is derived from an EMBL/GenBank/DDBJ whole genome shotgun (WGS) entry which is preliminary data.</text>
</comment>
<feature type="domain" description="DUF4476" evidence="2">
    <location>
        <begin position="592"/>
        <end position="679"/>
    </location>
</feature>
<gene>
    <name evidence="3" type="ORF">KFE25_009947</name>
</gene>
<dbReference type="SUPFAM" id="SSF52047">
    <property type="entry name" value="RNI-like"/>
    <property type="match status" value="1"/>
</dbReference>
<protein>
    <recommendedName>
        <fullName evidence="2">DUF4476 domain-containing protein</fullName>
    </recommendedName>
</protein>
<dbReference type="InterPro" id="IPR052394">
    <property type="entry name" value="LRR-containing"/>
</dbReference>
<accession>A0A8J5XJG1</accession>
<dbReference type="OMA" id="TEGEACT"/>
<dbReference type="Proteomes" id="UP000751190">
    <property type="component" value="Unassembled WGS sequence"/>
</dbReference>
<dbReference type="SMART" id="SM00368">
    <property type="entry name" value="LRR_RI"/>
    <property type="match status" value="8"/>
</dbReference>
<evidence type="ECO:0000313" key="3">
    <source>
        <dbReference type="EMBL" id="KAG8464579.1"/>
    </source>
</evidence>
<dbReference type="PANTHER" id="PTHR24114:SF2">
    <property type="entry name" value="F-BOX DOMAIN-CONTAINING PROTEIN-RELATED"/>
    <property type="match status" value="1"/>
</dbReference>
<keyword evidence="4" id="KW-1185">Reference proteome</keyword>
<reference evidence="3" key="1">
    <citation type="submission" date="2021-05" db="EMBL/GenBank/DDBJ databases">
        <title>The genome of the haptophyte Pavlova lutheri (Diacronema luteri, Pavlovales) - a model for lipid biosynthesis in eukaryotic algae.</title>
        <authorList>
            <person name="Hulatt C.J."/>
            <person name="Posewitz M.C."/>
        </authorList>
    </citation>
    <scope>NUCLEOTIDE SEQUENCE</scope>
    <source>
        <strain evidence="3">NIVA-4/92</strain>
    </source>
</reference>
<dbReference type="OrthoDB" id="76105at2759"/>
<dbReference type="AlphaFoldDB" id="A0A8J5XJG1"/>
<dbReference type="Gene3D" id="3.80.10.10">
    <property type="entry name" value="Ribonuclease Inhibitor"/>
    <property type="match status" value="3"/>
</dbReference>
<dbReference type="InterPro" id="IPR032675">
    <property type="entry name" value="LRR_dom_sf"/>
</dbReference>
<dbReference type="Pfam" id="PF14771">
    <property type="entry name" value="DUF4476"/>
    <property type="match status" value="1"/>
</dbReference>
<dbReference type="InterPro" id="IPR028011">
    <property type="entry name" value="DUF4476"/>
</dbReference>
<organism evidence="3 4">
    <name type="scientific">Diacronema lutheri</name>
    <name type="common">Unicellular marine alga</name>
    <name type="synonym">Monochrysis lutheri</name>
    <dbReference type="NCBI Taxonomy" id="2081491"/>
    <lineage>
        <taxon>Eukaryota</taxon>
        <taxon>Haptista</taxon>
        <taxon>Haptophyta</taxon>
        <taxon>Pavlovophyceae</taxon>
        <taxon>Pavlovales</taxon>
        <taxon>Pavlovaceae</taxon>
        <taxon>Diacronema</taxon>
    </lineage>
</organism>
<evidence type="ECO:0000313" key="4">
    <source>
        <dbReference type="Proteomes" id="UP000751190"/>
    </source>
</evidence>
<evidence type="ECO:0000256" key="1">
    <source>
        <dbReference type="SAM" id="MobiDB-lite"/>
    </source>
</evidence>
<dbReference type="PANTHER" id="PTHR24114">
    <property type="entry name" value="LEUCINE RICH REPEAT FAMILY PROTEIN"/>
    <property type="match status" value="1"/>
</dbReference>
<dbReference type="InterPro" id="IPR001611">
    <property type="entry name" value="Leu-rich_rpt"/>
</dbReference>
<name>A0A8J5XJG1_DIALT</name>
<dbReference type="Pfam" id="PF13516">
    <property type="entry name" value="LRR_6"/>
    <property type="match status" value="6"/>
</dbReference>
<proteinExistence type="predicted"/>